<dbReference type="InterPro" id="IPR050378">
    <property type="entry name" value="Metallo-dep_Hydrolases_sf"/>
</dbReference>
<dbReference type="InterPro" id="IPR013108">
    <property type="entry name" value="Amidohydro_3"/>
</dbReference>
<evidence type="ECO:0000313" key="3">
    <source>
        <dbReference type="Proteomes" id="UP000005667"/>
    </source>
</evidence>
<keyword evidence="3" id="KW-1185">Reference proteome</keyword>
<dbReference type="Gene3D" id="3.20.20.140">
    <property type="entry name" value="Metal-dependent hydrolases"/>
    <property type="match status" value="1"/>
</dbReference>
<evidence type="ECO:0000259" key="1">
    <source>
        <dbReference type="Pfam" id="PF07969"/>
    </source>
</evidence>
<dbReference type="PANTHER" id="PTHR11647">
    <property type="entry name" value="HYDRANTOINASE/DIHYDROPYRIMIDINASE FAMILY MEMBER"/>
    <property type="match status" value="1"/>
</dbReference>
<dbReference type="EC" id="3.5.1.82" evidence="2"/>
<geneLocation type="plasmid" evidence="2 3">
    <name>AZO_p2</name>
</geneLocation>
<dbReference type="Gene3D" id="3.30.1490.130">
    <property type="entry name" value="D-aminoacylase. Domain 3"/>
    <property type="match status" value="1"/>
</dbReference>
<dbReference type="RefSeq" id="WP_014188874.1">
    <property type="nucleotide sequence ID" value="NC_016586.1"/>
</dbReference>
<dbReference type="InterPro" id="IPR011059">
    <property type="entry name" value="Metal-dep_hydrolase_composite"/>
</dbReference>
<dbReference type="OrthoDB" id="9766983at2"/>
<sequence length="546" mass="58437">MSASLLIKGARVIDGTGAPWFPADVLVERGRIAAIGPMLDAPDAEPVEAQGRFLAPGFIDAHCHDDLIQLRQPGRPEKVAQGVTTVVVGNCSFGLYPQNAESSAPLREHFGNLLGNVSDQETFADFDGYRAALDGRGTAINLVSLVGHAALRLAVMGWQNRAATAEEREAMATLLAEQLRQGAHGLSLGLVYPPSAWADRAELVRLAEVVADHGALLTAHVRSYEGGLIASVDEFLDLLKAGGASGLLSHLQAAGKPYWGSLPRAVERLEIARKGGTDVSFDMYPYPAGSSTILQLLPPSALAGGVDALLARMADADGLAALRRAVEDGEAPDDAGWESKIRLIGWENVRIGGVSADDLRALEGMSLAEIAETRWEQPFDTLVRLIAIDRGRTNIVMFQLAEADLETALSHPLHMLGSDGLPRETGKPHPRAFGSFPRYLARAITGEGKLGLEDAVRHMTAVPAQRFGLTDRGLIRPGMVADLTLFTADVADRATFQDPTRPPHGITDVLVAGQFVLRRRAHRRASGQGPGPRLTHFKVSIPVRTE</sequence>
<dbReference type="Gene3D" id="2.30.40.10">
    <property type="entry name" value="Urease, subunit C, domain 1"/>
    <property type="match status" value="1"/>
</dbReference>
<dbReference type="PANTHER" id="PTHR11647:SF1">
    <property type="entry name" value="COLLAPSIN RESPONSE MEDIATOR PROTEIN"/>
    <property type="match status" value="1"/>
</dbReference>
<name>G7ZCL2_AZOL4</name>
<feature type="domain" description="Amidohydrolase 3" evidence="1">
    <location>
        <begin position="355"/>
        <end position="516"/>
    </location>
</feature>
<dbReference type="EMBL" id="FQ311870">
    <property type="protein sequence ID" value="CBS89457.1"/>
    <property type="molecule type" value="Genomic_DNA"/>
</dbReference>
<dbReference type="AlphaFoldDB" id="G7ZCL2"/>
<feature type="domain" description="Amidohydrolase 3" evidence="1">
    <location>
        <begin position="47"/>
        <end position="190"/>
    </location>
</feature>
<dbReference type="CDD" id="cd01297">
    <property type="entry name" value="D-aminoacylase"/>
    <property type="match status" value="1"/>
</dbReference>
<dbReference type="InterPro" id="IPR032466">
    <property type="entry name" value="Metal_Hydrolase"/>
</dbReference>
<dbReference type="KEGG" id="ali:AZOLI_p20308"/>
<dbReference type="GO" id="GO:0047421">
    <property type="term" value="F:N-acyl-D-glutamate deacylase activity"/>
    <property type="evidence" value="ECO:0007669"/>
    <property type="project" value="UniProtKB-EC"/>
</dbReference>
<dbReference type="SUPFAM" id="SSF51338">
    <property type="entry name" value="Composite domain of metallo-dependent hydrolases"/>
    <property type="match status" value="2"/>
</dbReference>
<proteinExistence type="predicted"/>
<protein>
    <submittedName>
        <fullName evidence="2">N-acyl-D-amino-acid deacylase</fullName>
        <ecNumber evidence="2">3.5.1.82</ecNumber>
    </submittedName>
</protein>
<dbReference type="HOGENOM" id="CLU_016107_2_1_5"/>
<gene>
    <name evidence="2" type="ordered locus">AZOLI_p20308</name>
</gene>
<accession>G7ZCL2</accession>
<keyword evidence="2" id="KW-0378">Hydrolase</keyword>
<dbReference type="Proteomes" id="UP000005667">
    <property type="component" value="Plasmid AZO_p2"/>
</dbReference>
<evidence type="ECO:0000313" key="2">
    <source>
        <dbReference type="EMBL" id="CBS89457.1"/>
    </source>
</evidence>
<keyword evidence="2" id="KW-0614">Plasmid</keyword>
<organism evidence="2 3">
    <name type="scientific">Azospirillum lipoferum (strain 4B)</name>
    <dbReference type="NCBI Taxonomy" id="862719"/>
    <lineage>
        <taxon>Bacteria</taxon>
        <taxon>Pseudomonadati</taxon>
        <taxon>Pseudomonadota</taxon>
        <taxon>Alphaproteobacteria</taxon>
        <taxon>Rhodospirillales</taxon>
        <taxon>Azospirillaceae</taxon>
        <taxon>Azospirillum</taxon>
    </lineage>
</organism>
<dbReference type="InterPro" id="IPR023100">
    <property type="entry name" value="D-aminoacylase_insert_dom_sf"/>
</dbReference>
<reference evidence="3" key="1">
    <citation type="journal article" date="2011" name="PLoS Genet.">
        <title>Azospirillum genomes reveal transition of bacteria from aquatic to terrestrial environments.</title>
        <authorList>
            <person name="Wisniewski-Dye F."/>
            <person name="Borziak K."/>
            <person name="Khalsa-Moyers G."/>
            <person name="Alexandre G."/>
            <person name="Sukharnikov L.O."/>
            <person name="Wuichet K."/>
            <person name="Hurst G.B."/>
            <person name="McDonald W.H."/>
            <person name="Robertson J.S."/>
            <person name="Barbe V."/>
            <person name="Calteau A."/>
            <person name="Rouy Z."/>
            <person name="Mangenot S."/>
            <person name="Prigent-Combaret C."/>
            <person name="Normand P."/>
            <person name="Boyer M."/>
            <person name="Siguier P."/>
            <person name="Dessaux Y."/>
            <person name="Elmerich C."/>
            <person name="Condemine G."/>
            <person name="Krishnen G."/>
            <person name="Kennedy I."/>
            <person name="Paterson A.H."/>
            <person name="Gonzalez V."/>
            <person name="Mavingui P."/>
            <person name="Zhulin I.B."/>
        </authorList>
    </citation>
    <scope>NUCLEOTIDE SEQUENCE [LARGE SCALE GENOMIC DNA]</scope>
    <source>
        <strain evidence="3">4B</strain>
    </source>
</reference>
<dbReference type="SUPFAM" id="SSF51556">
    <property type="entry name" value="Metallo-dependent hydrolases"/>
    <property type="match status" value="1"/>
</dbReference>
<dbReference type="Pfam" id="PF07969">
    <property type="entry name" value="Amidohydro_3"/>
    <property type="match status" value="2"/>
</dbReference>